<dbReference type="PANTHER" id="PTHR31672:SF13">
    <property type="entry name" value="F-BOX PROTEIN CPR30-LIKE"/>
    <property type="match status" value="1"/>
</dbReference>
<evidence type="ECO:0000313" key="2">
    <source>
        <dbReference type="EMBL" id="PRQ60386.1"/>
    </source>
</evidence>
<dbReference type="EMBL" id="PDCK01000039">
    <property type="protein sequence ID" value="PRQ60386.1"/>
    <property type="molecule type" value="Genomic_DNA"/>
</dbReference>
<organism evidence="2 3">
    <name type="scientific">Rosa chinensis</name>
    <name type="common">China rose</name>
    <dbReference type="NCBI Taxonomy" id="74649"/>
    <lineage>
        <taxon>Eukaryota</taxon>
        <taxon>Viridiplantae</taxon>
        <taxon>Streptophyta</taxon>
        <taxon>Embryophyta</taxon>
        <taxon>Tracheophyta</taxon>
        <taxon>Spermatophyta</taxon>
        <taxon>Magnoliopsida</taxon>
        <taxon>eudicotyledons</taxon>
        <taxon>Gunneridae</taxon>
        <taxon>Pentapetalae</taxon>
        <taxon>rosids</taxon>
        <taxon>fabids</taxon>
        <taxon>Rosales</taxon>
        <taxon>Rosaceae</taxon>
        <taxon>Rosoideae</taxon>
        <taxon>Rosoideae incertae sedis</taxon>
        <taxon>Rosa</taxon>
    </lineage>
</organism>
<dbReference type="OMA" id="FISPICY"/>
<dbReference type="InterPro" id="IPR017451">
    <property type="entry name" value="F-box-assoc_interact_dom"/>
</dbReference>
<dbReference type="PROSITE" id="PS50181">
    <property type="entry name" value="FBOX"/>
    <property type="match status" value="1"/>
</dbReference>
<dbReference type="Gramene" id="PRQ60386">
    <property type="protein sequence ID" value="PRQ60386"/>
    <property type="gene ID" value="RchiOBHm_Chr1g0380601"/>
</dbReference>
<dbReference type="AlphaFoldDB" id="A0A2P6SNV9"/>
<dbReference type="InterPro" id="IPR001810">
    <property type="entry name" value="F-box_dom"/>
</dbReference>
<dbReference type="InterPro" id="IPR036047">
    <property type="entry name" value="F-box-like_dom_sf"/>
</dbReference>
<dbReference type="NCBIfam" id="TIGR01640">
    <property type="entry name" value="F_box_assoc_1"/>
    <property type="match status" value="1"/>
</dbReference>
<proteinExistence type="predicted"/>
<dbReference type="Pfam" id="PF07734">
    <property type="entry name" value="FBA_1"/>
    <property type="match status" value="1"/>
</dbReference>
<comment type="caution">
    <text evidence="2">The sequence shown here is derived from an EMBL/GenBank/DDBJ whole genome shotgun (WGS) entry which is preliminary data.</text>
</comment>
<reference evidence="2 3" key="1">
    <citation type="journal article" date="2018" name="Nat. Genet.">
        <title>The Rosa genome provides new insights in the design of modern roses.</title>
        <authorList>
            <person name="Bendahmane M."/>
        </authorList>
    </citation>
    <scope>NUCLEOTIDE SEQUENCE [LARGE SCALE GENOMIC DNA]</scope>
    <source>
        <strain evidence="3">cv. Old Blush</strain>
    </source>
</reference>
<dbReference type="CDD" id="cd22157">
    <property type="entry name" value="F-box_AtFBW1-like"/>
    <property type="match status" value="1"/>
</dbReference>
<keyword evidence="3" id="KW-1185">Reference proteome</keyword>
<gene>
    <name evidence="2" type="ORF">RchiOBHm_Chr1g0380601</name>
</gene>
<dbReference type="SUPFAM" id="SSF81383">
    <property type="entry name" value="F-box domain"/>
    <property type="match status" value="1"/>
</dbReference>
<sequence length="410" mass="47309">MLRNKEQQELQHVPEHVVLNILCRLPVRSLIRFTCVSKRWRSLIISDPQFGNSHFQLAASHLRQNVLIVNVSKGTLGTMVPFGFQSVQDKFSIKNLTSPFQRCSQIPVMGSCNGLVVLANFHPYVRVSRFQPCSDDYNSLVMWNPSTGFFRNIPCPNFQIGMIKLTEEENGIGVYYGFGQVSASDDYKLVVIPNLGAFMEVQVFSVRANCWKVVKAPYLSPYRPWSEELGTYSNGAIHWVSNREPGIFEPPVYAFDLANEEFREMPLPVLSRNEDGVEMTQIRTQVLLGGCLCVMFQDVMPQDANKYTEFWVMKEYGRPESWVKLFGFNLHDLPDVFDSFCSRLFWNPIFIAEDGTVVIKLRTQKELIWIKCRKEEKPFCTDRYRLEEVAEQHYAFDAILYDETLVSIPE</sequence>
<dbReference type="SMART" id="SM00256">
    <property type="entry name" value="FBOX"/>
    <property type="match status" value="1"/>
</dbReference>
<feature type="domain" description="F-box" evidence="1">
    <location>
        <begin position="7"/>
        <end position="53"/>
    </location>
</feature>
<dbReference type="InterPro" id="IPR050796">
    <property type="entry name" value="SCF_F-box_component"/>
</dbReference>
<evidence type="ECO:0000259" key="1">
    <source>
        <dbReference type="PROSITE" id="PS50181"/>
    </source>
</evidence>
<evidence type="ECO:0000313" key="3">
    <source>
        <dbReference type="Proteomes" id="UP000238479"/>
    </source>
</evidence>
<dbReference type="STRING" id="74649.A0A2P6SNV9"/>
<accession>A0A2P6SNV9</accession>
<dbReference type="InterPro" id="IPR006527">
    <property type="entry name" value="F-box-assoc_dom_typ1"/>
</dbReference>
<dbReference type="Pfam" id="PF00646">
    <property type="entry name" value="F-box"/>
    <property type="match status" value="1"/>
</dbReference>
<dbReference type="PANTHER" id="PTHR31672">
    <property type="entry name" value="BNACNNG10540D PROTEIN"/>
    <property type="match status" value="1"/>
</dbReference>
<dbReference type="Proteomes" id="UP000238479">
    <property type="component" value="Chromosome 1"/>
</dbReference>
<dbReference type="OrthoDB" id="591557at2759"/>
<dbReference type="Gene3D" id="1.20.1280.50">
    <property type="match status" value="1"/>
</dbReference>
<name>A0A2P6SNV9_ROSCH</name>
<protein>
    <submittedName>
        <fullName evidence="2">Putative F-box domain-containing protein</fullName>
    </submittedName>
</protein>